<evidence type="ECO:0000313" key="2">
    <source>
        <dbReference type="Proteomes" id="UP000620262"/>
    </source>
</evidence>
<accession>A0ABR9IJ80</accession>
<organism evidence="1 2">
    <name type="scientific">Rhizobium viscosum</name>
    <name type="common">Arthrobacter viscosus</name>
    <dbReference type="NCBI Taxonomy" id="1673"/>
    <lineage>
        <taxon>Bacteria</taxon>
        <taxon>Pseudomonadati</taxon>
        <taxon>Pseudomonadota</taxon>
        <taxon>Alphaproteobacteria</taxon>
        <taxon>Hyphomicrobiales</taxon>
        <taxon>Rhizobiaceae</taxon>
        <taxon>Rhizobium/Agrobacterium group</taxon>
        <taxon>Rhizobium</taxon>
    </lineage>
</organism>
<dbReference type="InterPro" id="IPR021955">
    <property type="entry name" value="DUF3572"/>
</dbReference>
<name>A0ABR9IJ80_RHIVS</name>
<keyword evidence="2" id="KW-1185">Reference proteome</keyword>
<dbReference type="Proteomes" id="UP000620262">
    <property type="component" value="Unassembled WGS sequence"/>
</dbReference>
<dbReference type="EMBL" id="JADBEC010000001">
    <property type="protein sequence ID" value="MBE1503229.1"/>
    <property type="molecule type" value="Genomic_DNA"/>
</dbReference>
<evidence type="ECO:0008006" key="3">
    <source>
        <dbReference type="Google" id="ProtNLM"/>
    </source>
</evidence>
<gene>
    <name evidence="1" type="ORF">H4W29_000410</name>
</gene>
<sequence>MQSNFKTSKQLAATADPQETAIAVLGWLANDPDLFGRFLALTGVEPQQVRNAINDPGFLAGMLDFLMNHEPTAIAFCEATNTTPEALTAAWRHFSPPGLDSGEY</sequence>
<evidence type="ECO:0000313" key="1">
    <source>
        <dbReference type="EMBL" id="MBE1503229.1"/>
    </source>
</evidence>
<reference evidence="1 2" key="1">
    <citation type="submission" date="2020-10" db="EMBL/GenBank/DDBJ databases">
        <title>Sequencing the genomes of 1000 actinobacteria strains.</title>
        <authorList>
            <person name="Klenk H.-P."/>
        </authorList>
    </citation>
    <scope>NUCLEOTIDE SEQUENCE [LARGE SCALE GENOMIC DNA]</scope>
    <source>
        <strain evidence="1 2">DSM 7307</strain>
    </source>
</reference>
<comment type="caution">
    <text evidence="1">The sequence shown here is derived from an EMBL/GenBank/DDBJ whole genome shotgun (WGS) entry which is preliminary data.</text>
</comment>
<dbReference type="Pfam" id="PF12096">
    <property type="entry name" value="DUF3572"/>
    <property type="match status" value="1"/>
</dbReference>
<dbReference type="RefSeq" id="WP_183743842.1">
    <property type="nucleotide sequence ID" value="NZ_BAAAVL010000003.1"/>
</dbReference>
<proteinExistence type="predicted"/>
<protein>
    <recommendedName>
        <fullName evidence="3">DUF3572 family protein</fullName>
    </recommendedName>
</protein>